<name>A0A2H3JGT5_WOLCO</name>
<dbReference type="STRING" id="742152.A0A2H3JGT5"/>
<dbReference type="InterPro" id="IPR036879">
    <property type="entry name" value="TF_MADSbox_sf"/>
</dbReference>
<accession>A0A2H3JGT5</accession>
<evidence type="ECO:0008006" key="3">
    <source>
        <dbReference type="Google" id="ProtNLM"/>
    </source>
</evidence>
<dbReference type="GO" id="GO:0003677">
    <property type="term" value="F:DNA binding"/>
    <property type="evidence" value="ECO:0007669"/>
    <property type="project" value="InterPro"/>
</dbReference>
<gene>
    <name evidence="1" type="ORF">WOLCODRAFT_127876</name>
</gene>
<dbReference type="Proteomes" id="UP000218811">
    <property type="component" value="Unassembled WGS sequence"/>
</dbReference>
<reference evidence="1 2" key="1">
    <citation type="journal article" date="2012" name="Science">
        <title>The Paleozoic origin of enzymatic lignin decomposition reconstructed from 31 fungal genomes.</title>
        <authorList>
            <person name="Floudas D."/>
            <person name="Binder M."/>
            <person name="Riley R."/>
            <person name="Barry K."/>
            <person name="Blanchette R.A."/>
            <person name="Henrissat B."/>
            <person name="Martinez A.T."/>
            <person name="Otillar R."/>
            <person name="Spatafora J.W."/>
            <person name="Yadav J.S."/>
            <person name="Aerts A."/>
            <person name="Benoit I."/>
            <person name="Boyd A."/>
            <person name="Carlson A."/>
            <person name="Copeland A."/>
            <person name="Coutinho P.M."/>
            <person name="de Vries R.P."/>
            <person name="Ferreira P."/>
            <person name="Findley K."/>
            <person name="Foster B."/>
            <person name="Gaskell J."/>
            <person name="Glotzer D."/>
            <person name="Gorecki P."/>
            <person name="Heitman J."/>
            <person name="Hesse C."/>
            <person name="Hori C."/>
            <person name="Igarashi K."/>
            <person name="Jurgens J.A."/>
            <person name="Kallen N."/>
            <person name="Kersten P."/>
            <person name="Kohler A."/>
            <person name="Kuees U."/>
            <person name="Kumar T.K.A."/>
            <person name="Kuo A."/>
            <person name="LaButti K."/>
            <person name="Larrondo L.F."/>
            <person name="Lindquist E."/>
            <person name="Ling A."/>
            <person name="Lombard V."/>
            <person name="Lucas S."/>
            <person name="Lundell T."/>
            <person name="Martin R."/>
            <person name="McLaughlin D.J."/>
            <person name="Morgenstern I."/>
            <person name="Morin E."/>
            <person name="Murat C."/>
            <person name="Nagy L.G."/>
            <person name="Nolan M."/>
            <person name="Ohm R.A."/>
            <person name="Patyshakuliyeva A."/>
            <person name="Rokas A."/>
            <person name="Ruiz-Duenas F.J."/>
            <person name="Sabat G."/>
            <person name="Salamov A."/>
            <person name="Samejima M."/>
            <person name="Schmutz J."/>
            <person name="Slot J.C."/>
            <person name="St John F."/>
            <person name="Stenlid J."/>
            <person name="Sun H."/>
            <person name="Sun S."/>
            <person name="Syed K."/>
            <person name="Tsang A."/>
            <person name="Wiebenga A."/>
            <person name="Young D."/>
            <person name="Pisabarro A."/>
            <person name="Eastwood D.C."/>
            <person name="Martin F."/>
            <person name="Cullen D."/>
            <person name="Grigoriev I.V."/>
            <person name="Hibbett D.S."/>
        </authorList>
    </citation>
    <scope>NUCLEOTIDE SEQUENCE [LARGE SCALE GENOMIC DNA]</scope>
    <source>
        <strain evidence="1 2">MD-104</strain>
    </source>
</reference>
<protein>
    <recommendedName>
        <fullName evidence="3">MADS-box domain-containing protein</fullName>
    </recommendedName>
</protein>
<organism evidence="1 2">
    <name type="scientific">Wolfiporia cocos (strain MD-104)</name>
    <name type="common">Brown rot fungus</name>
    <dbReference type="NCBI Taxonomy" id="742152"/>
    <lineage>
        <taxon>Eukaryota</taxon>
        <taxon>Fungi</taxon>
        <taxon>Dikarya</taxon>
        <taxon>Basidiomycota</taxon>
        <taxon>Agaricomycotina</taxon>
        <taxon>Agaricomycetes</taxon>
        <taxon>Polyporales</taxon>
        <taxon>Phaeolaceae</taxon>
        <taxon>Wolfiporia</taxon>
    </lineage>
</organism>
<feature type="non-terminal residue" evidence="1">
    <location>
        <position position="53"/>
    </location>
</feature>
<dbReference type="GO" id="GO:0046983">
    <property type="term" value="F:protein dimerization activity"/>
    <property type="evidence" value="ECO:0007669"/>
    <property type="project" value="InterPro"/>
</dbReference>
<dbReference type="Gene3D" id="3.40.1810.10">
    <property type="entry name" value="Transcription factor, MADS-box"/>
    <property type="match status" value="1"/>
</dbReference>
<keyword evidence="2" id="KW-1185">Reference proteome</keyword>
<evidence type="ECO:0000313" key="2">
    <source>
        <dbReference type="Proteomes" id="UP000218811"/>
    </source>
</evidence>
<dbReference type="GO" id="GO:0045944">
    <property type="term" value="P:positive regulation of transcription by RNA polymerase II"/>
    <property type="evidence" value="ECO:0007669"/>
    <property type="project" value="UniProtKB-ARBA"/>
</dbReference>
<evidence type="ECO:0000313" key="1">
    <source>
        <dbReference type="EMBL" id="PCH36918.1"/>
    </source>
</evidence>
<dbReference type="EMBL" id="KB467898">
    <property type="protein sequence ID" value="PCH36918.1"/>
    <property type="molecule type" value="Genomic_DNA"/>
</dbReference>
<dbReference type="AlphaFoldDB" id="A0A2H3JGT5"/>
<sequence length="53" mass="5663">MQEIGNLNKLTGSEVLLLVAEGDGILHTYASARFKPLVMQSEGRALIQSCMGA</sequence>
<proteinExistence type="predicted"/>